<dbReference type="Proteomes" id="UP001054821">
    <property type="component" value="Chromosome 7"/>
</dbReference>
<reference evidence="2 3" key="1">
    <citation type="journal article" date="2022" name="G3 (Bethesda)">
        <title>Whole-genome sequence and methylome profiling of the almond [Prunus dulcis (Mill.) D.A. Webb] cultivar 'Nonpareil'.</title>
        <authorList>
            <person name="D'Amico-Willman K.M."/>
            <person name="Ouma W.Z."/>
            <person name="Meulia T."/>
            <person name="Sideli G.M."/>
            <person name="Gradziel T.M."/>
            <person name="Fresnedo-Ramirez J."/>
        </authorList>
    </citation>
    <scope>NUCLEOTIDE SEQUENCE [LARGE SCALE GENOMIC DNA]</scope>
    <source>
        <strain evidence="2">Clone GOH B32 T37-40</strain>
    </source>
</reference>
<sequence>MESEREESCDVEKKTTAKEPKRFIPKVAISGPLRAKGDAPLQPSPYWEPVASSSSKHVREVSEALRSHSMRILQTRFANTHKGKCESSGPKVVVMVNDNGSDEDDVAETETGTHEQESVHCVGGMDEDLNEDRYCNRDEGAYTGPDAHLEEPDDLYVAPTIENMADCSPEAGPCLPAAIIDTTQDAKKGAFVYPETVEVLRKFMDKYMGFIEITGITSSFSMSVAFRALSLVLQGMDTMQLMDITDHRLLCWRDAIYEAMTLGFHVDFLLNLVRNLARAVFGARTIHSMRSSLGSEEVKIAADALNFKQ</sequence>
<organism evidence="2 3">
    <name type="scientific">Prunus dulcis</name>
    <name type="common">Almond</name>
    <name type="synonym">Amygdalus dulcis</name>
    <dbReference type="NCBI Taxonomy" id="3755"/>
    <lineage>
        <taxon>Eukaryota</taxon>
        <taxon>Viridiplantae</taxon>
        <taxon>Streptophyta</taxon>
        <taxon>Embryophyta</taxon>
        <taxon>Tracheophyta</taxon>
        <taxon>Spermatophyta</taxon>
        <taxon>Magnoliopsida</taxon>
        <taxon>eudicotyledons</taxon>
        <taxon>Gunneridae</taxon>
        <taxon>Pentapetalae</taxon>
        <taxon>rosids</taxon>
        <taxon>fabids</taxon>
        <taxon>Rosales</taxon>
        <taxon>Rosaceae</taxon>
        <taxon>Amygdaloideae</taxon>
        <taxon>Amygdaleae</taxon>
        <taxon>Prunus</taxon>
    </lineage>
</organism>
<dbReference type="AlphaFoldDB" id="A0AAD4V1Y0"/>
<accession>A0AAD4V1Y0</accession>
<feature type="region of interest" description="Disordered" evidence="1">
    <location>
        <begin position="1"/>
        <end position="23"/>
    </location>
</feature>
<evidence type="ECO:0000313" key="2">
    <source>
        <dbReference type="EMBL" id="KAI5317000.1"/>
    </source>
</evidence>
<name>A0AAD4V1Y0_PRUDU</name>
<proteinExistence type="predicted"/>
<keyword evidence="3" id="KW-1185">Reference proteome</keyword>
<dbReference type="EMBL" id="JAJFAZ020000007">
    <property type="protein sequence ID" value="KAI5317000.1"/>
    <property type="molecule type" value="Genomic_DNA"/>
</dbReference>
<evidence type="ECO:0000256" key="1">
    <source>
        <dbReference type="SAM" id="MobiDB-lite"/>
    </source>
</evidence>
<evidence type="ECO:0000313" key="3">
    <source>
        <dbReference type="Proteomes" id="UP001054821"/>
    </source>
</evidence>
<feature type="compositionally biased region" description="Basic and acidic residues" evidence="1">
    <location>
        <begin position="1"/>
        <end position="22"/>
    </location>
</feature>
<comment type="caution">
    <text evidence="2">The sequence shown here is derived from an EMBL/GenBank/DDBJ whole genome shotgun (WGS) entry which is preliminary data.</text>
</comment>
<gene>
    <name evidence="2" type="ORF">L3X38_036707</name>
</gene>
<protein>
    <submittedName>
        <fullName evidence="2">Uncharacterized protein</fullName>
    </submittedName>
</protein>